<evidence type="ECO:0000256" key="2">
    <source>
        <dbReference type="ARBA" id="ARBA00023002"/>
    </source>
</evidence>
<sequence>MKIKMTGIKGKYAVLTGASRGIGRLVARELVREGVNVAIAARDFAALSELAGELGSKGPDVFPLQVDVATRDGREKLVGEAMRRFGRIDILINNAALGVWAKFHEQDEAQIEAMVDTNLKAPMLLTRKVLDHMVKQGSGQIVNIGSLSGKKGNPYLGVYSGTKAGIMEWSSALRGELKDLGIGVSVICPTYVSGKGVFAKFGIDAPPAVGTVPAERVAKAVVDAIARNPEEVILSPLPVRPLLAINALFPALGSRILSSLGVVKMADRLTEMEKDLANK</sequence>
<dbReference type="Gene3D" id="3.40.50.720">
    <property type="entry name" value="NAD(P)-binding Rossmann-like Domain"/>
    <property type="match status" value="1"/>
</dbReference>
<dbReference type="AlphaFoldDB" id="A0A2G1QIA9"/>
<reference evidence="4 5" key="1">
    <citation type="submission" date="2017-10" db="EMBL/GenBank/DDBJ databases">
        <title>Sedimentibacterium mangrovi gen. nov., sp. nov., a novel member of family Phyllobacteriacea isolated from mangrove sediment.</title>
        <authorList>
            <person name="Liao H."/>
            <person name="Tian Y."/>
        </authorList>
    </citation>
    <scope>NUCLEOTIDE SEQUENCE [LARGE SCALE GENOMIC DNA]</scope>
    <source>
        <strain evidence="4 5">X9-2-2</strain>
    </source>
</reference>
<dbReference type="EMBL" id="PDVP01000017">
    <property type="protein sequence ID" value="PHP65191.1"/>
    <property type="molecule type" value="Genomic_DNA"/>
</dbReference>
<dbReference type="SUPFAM" id="SSF51735">
    <property type="entry name" value="NAD(P)-binding Rossmann-fold domains"/>
    <property type="match status" value="1"/>
</dbReference>
<dbReference type="CDD" id="cd05233">
    <property type="entry name" value="SDR_c"/>
    <property type="match status" value="1"/>
</dbReference>
<gene>
    <name evidence="4" type="ORF">CSC94_19960</name>
</gene>
<keyword evidence="2" id="KW-0560">Oxidoreductase</keyword>
<dbReference type="Proteomes" id="UP000221168">
    <property type="component" value="Unassembled WGS sequence"/>
</dbReference>
<dbReference type="GO" id="GO:0016491">
    <property type="term" value="F:oxidoreductase activity"/>
    <property type="evidence" value="ECO:0007669"/>
    <property type="project" value="UniProtKB-KW"/>
</dbReference>
<dbReference type="PROSITE" id="PS00061">
    <property type="entry name" value="ADH_SHORT"/>
    <property type="match status" value="1"/>
</dbReference>
<dbReference type="InterPro" id="IPR020904">
    <property type="entry name" value="Sc_DH/Rdtase_CS"/>
</dbReference>
<dbReference type="PRINTS" id="PR00081">
    <property type="entry name" value="GDHRDH"/>
</dbReference>
<dbReference type="GO" id="GO:0016020">
    <property type="term" value="C:membrane"/>
    <property type="evidence" value="ECO:0007669"/>
    <property type="project" value="TreeGrafter"/>
</dbReference>
<evidence type="ECO:0000313" key="5">
    <source>
        <dbReference type="Proteomes" id="UP000221168"/>
    </source>
</evidence>
<evidence type="ECO:0000256" key="3">
    <source>
        <dbReference type="RuleBase" id="RU000363"/>
    </source>
</evidence>
<dbReference type="PRINTS" id="PR00080">
    <property type="entry name" value="SDRFAMILY"/>
</dbReference>
<dbReference type="InterPro" id="IPR036291">
    <property type="entry name" value="NAD(P)-bd_dom_sf"/>
</dbReference>
<dbReference type="Pfam" id="PF00106">
    <property type="entry name" value="adh_short"/>
    <property type="match status" value="1"/>
</dbReference>
<accession>A0A2G1QIA9</accession>
<comment type="caution">
    <text evidence="4">The sequence shown here is derived from an EMBL/GenBank/DDBJ whole genome shotgun (WGS) entry which is preliminary data.</text>
</comment>
<dbReference type="PANTHER" id="PTHR44196">
    <property type="entry name" value="DEHYDROGENASE/REDUCTASE SDR FAMILY MEMBER 7B"/>
    <property type="match status" value="1"/>
</dbReference>
<protein>
    <submittedName>
        <fullName evidence="4">Ketoacyl reductase</fullName>
    </submittedName>
</protein>
<comment type="similarity">
    <text evidence="1 3">Belongs to the short-chain dehydrogenases/reductases (SDR) family.</text>
</comment>
<evidence type="ECO:0000313" key="4">
    <source>
        <dbReference type="EMBL" id="PHP65191.1"/>
    </source>
</evidence>
<proteinExistence type="inferred from homology"/>
<dbReference type="PANTHER" id="PTHR44196:SF1">
    <property type="entry name" value="DEHYDROGENASE_REDUCTASE SDR FAMILY MEMBER 7B"/>
    <property type="match status" value="1"/>
</dbReference>
<organism evidence="4 5">
    <name type="scientific">Zhengella mangrovi</name>
    <dbReference type="NCBI Taxonomy" id="1982044"/>
    <lineage>
        <taxon>Bacteria</taxon>
        <taxon>Pseudomonadati</taxon>
        <taxon>Pseudomonadota</taxon>
        <taxon>Alphaproteobacteria</taxon>
        <taxon>Hyphomicrobiales</taxon>
        <taxon>Notoacmeibacteraceae</taxon>
        <taxon>Zhengella</taxon>
    </lineage>
</organism>
<evidence type="ECO:0000256" key="1">
    <source>
        <dbReference type="ARBA" id="ARBA00006484"/>
    </source>
</evidence>
<name>A0A2G1QIA9_9HYPH</name>
<keyword evidence="5" id="KW-1185">Reference proteome</keyword>
<dbReference type="InterPro" id="IPR002347">
    <property type="entry name" value="SDR_fam"/>
</dbReference>